<keyword evidence="2" id="KW-1185">Reference proteome</keyword>
<accession>A0A9Q1KTR9</accession>
<reference evidence="1" key="1">
    <citation type="submission" date="2022-04" db="EMBL/GenBank/DDBJ databases">
        <title>Carnegiea gigantea Genome sequencing and assembly v2.</title>
        <authorList>
            <person name="Copetti D."/>
            <person name="Sanderson M.J."/>
            <person name="Burquez A."/>
            <person name="Wojciechowski M.F."/>
        </authorList>
    </citation>
    <scope>NUCLEOTIDE SEQUENCE</scope>
    <source>
        <strain evidence="1">SGP5-SGP5p</strain>
        <tissue evidence="1">Aerial part</tissue>
    </source>
</reference>
<dbReference type="SUPFAM" id="SSF57938">
    <property type="entry name" value="DnaJ/Hsp40 cysteine-rich domain"/>
    <property type="match status" value="1"/>
</dbReference>
<gene>
    <name evidence="1" type="ORF">Cgig2_011364</name>
</gene>
<protein>
    <submittedName>
        <fullName evidence="1">Uncharacterized protein</fullName>
    </submittedName>
</protein>
<dbReference type="InterPro" id="IPR036410">
    <property type="entry name" value="HSP_DnaJ_Cys-rich_dom_sf"/>
</dbReference>
<proteinExistence type="predicted"/>
<evidence type="ECO:0000313" key="1">
    <source>
        <dbReference type="EMBL" id="KAJ8448743.1"/>
    </source>
</evidence>
<sequence>MGFTSIEGRKREESGGEAMKMFFWTGTRPVQLNTTMASLLLTVKLNFLQLQTIPPSNSMKKVGLKPAFCSAVQRVELQEEKVGILCEPCSGTGWLLCDFCNGQKTNVKSNTNRIYRRCPTCKAVRHKKHEICVTTISKNSDMLATWLLTHVVEFYQQTEVSHILDTRDILKPLLGTTVS</sequence>
<dbReference type="AlphaFoldDB" id="A0A9Q1KTR9"/>
<comment type="caution">
    <text evidence="1">The sequence shown here is derived from an EMBL/GenBank/DDBJ whole genome shotgun (WGS) entry which is preliminary data.</text>
</comment>
<organism evidence="1 2">
    <name type="scientific">Carnegiea gigantea</name>
    <dbReference type="NCBI Taxonomy" id="171969"/>
    <lineage>
        <taxon>Eukaryota</taxon>
        <taxon>Viridiplantae</taxon>
        <taxon>Streptophyta</taxon>
        <taxon>Embryophyta</taxon>
        <taxon>Tracheophyta</taxon>
        <taxon>Spermatophyta</taxon>
        <taxon>Magnoliopsida</taxon>
        <taxon>eudicotyledons</taxon>
        <taxon>Gunneridae</taxon>
        <taxon>Pentapetalae</taxon>
        <taxon>Caryophyllales</taxon>
        <taxon>Cactineae</taxon>
        <taxon>Cactaceae</taxon>
        <taxon>Cactoideae</taxon>
        <taxon>Echinocereeae</taxon>
        <taxon>Carnegiea</taxon>
    </lineage>
</organism>
<evidence type="ECO:0000313" key="2">
    <source>
        <dbReference type="Proteomes" id="UP001153076"/>
    </source>
</evidence>
<name>A0A9Q1KTR9_9CARY</name>
<dbReference type="Proteomes" id="UP001153076">
    <property type="component" value="Unassembled WGS sequence"/>
</dbReference>
<dbReference type="EMBL" id="JAKOGI010000027">
    <property type="protein sequence ID" value="KAJ8448743.1"/>
    <property type="molecule type" value="Genomic_DNA"/>
</dbReference>
<dbReference type="OrthoDB" id="2016860at2759"/>